<dbReference type="InterPro" id="IPR036764">
    <property type="entry name" value="Peptidase_Prp_sf"/>
</dbReference>
<proteinExistence type="inferred from homology"/>
<dbReference type="PANTHER" id="PTHR39178:SF1">
    <property type="entry name" value="RIBOSOMAL-PROCESSING CYSTEINE PROTEASE PRP"/>
    <property type="match status" value="1"/>
</dbReference>
<evidence type="ECO:0000256" key="6">
    <source>
        <dbReference type="ARBA" id="ARBA00044538"/>
    </source>
</evidence>
<evidence type="ECO:0000313" key="7">
    <source>
        <dbReference type="EMBL" id="HIU45402.1"/>
    </source>
</evidence>
<dbReference type="PANTHER" id="PTHR39178">
    <property type="entry name" value="HYPOTHETICAL RIBOSOME-ASSOCIATED PROTEIN"/>
    <property type="match status" value="1"/>
</dbReference>
<dbReference type="AlphaFoldDB" id="A0A9D1LP35"/>
<reference evidence="7" key="1">
    <citation type="submission" date="2020-10" db="EMBL/GenBank/DDBJ databases">
        <authorList>
            <person name="Gilroy R."/>
        </authorList>
    </citation>
    <scope>NUCLEOTIDE SEQUENCE</scope>
    <source>
        <strain evidence="7">ChiGjej1B1-22543</strain>
    </source>
</reference>
<keyword evidence="2 7" id="KW-0645">Protease</keyword>
<sequence>MIKVEVEYKGKGFHSLLIKGHANTGDYGKDLVCAGVSAVSVGAMNALANPEEDFEIEMEPGTLSCIAKAGISEHDQAVIETLLIQLKTIEVSYPKAIDIKEREI</sequence>
<dbReference type="CDD" id="cd16332">
    <property type="entry name" value="Prp-like"/>
    <property type="match status" value="1"/>
</dbReference>
<dbReference type="GO" id="GO:0006508">
    <property type="term" value="P:proteolysis"/>
    <property type="evidence" value="ECO:0007669"/>
    <property type="project" value="UniProtKB-KW"/>
</dbReference>
<evidence type="ECO:0000256" key="4">
    <source>
        <dbReference type="ARBA" id="ARBA00022807"/>
    </source>
</evidence>
<dbReference type="EMBL" id="DVMV01000028">
    <property type="protein sequence ID" value="HIU45402.1"/>
    <property type="molecule type" value="Genomic_DNA"/>
</dbReference>
<evidence type="ECO:0000313" key="8">
    <source>
        <dbReference type="Proteomes" id="UP000824070"/>
    </source>
</evidence>
<dbReference type="GO" id="GO:0042254">
    <property type="term" value="P:ribosome biogenesis"/>
    <property type="evidence" value="ECO:0007669"/>
    <property type="project" value="UniProtKB-KW"/>
</dbReference>
<evidence type="ECO:0000256" key="1">
    <source>
        <dbReference type="ARBA" id="ARBA00022517"/>
    </source>
</evidence>
<keyword evidence="3" id="KW-0378">Hydrolase</keyword>
<protein>
    <recommendedName>
        <fullName evidence="6">Ribosomal processing cysteine protease Prp</fullName>
    </recommendedName>
</protein>
<organism evidence="7 8">
    <name type="scientific">Candidatus Alloenteromonas pullicola</name>
    <dbReference type="NCBI Taxonomy" id="2840784"/>
    <lineage>
        <taxon>Bacteria</taxon>
        <taxon>Bacillati</taxon>
        <taxon>Bacillota</taxon>
        <taxon>Bacillota incertae sedis</taxon>
        <taxon>Candidatus Alloenteromonas</taxon>
    </lineage>
</organism>
<dbReference type="InterPro" id="IPR007422">
    <property type="entry name" value="Peptidase_Prp"/>
</dbReference>
<dbReference type="Gene3D" id="3.30.70.1490">
    <property type="entry name" value="Cysteine protease Prp"/>
    <property type="match status" value="1"/>
</dbReference>
<dbReference type="GO" id="GO:0008234">
    <property type="term" value="F:cysteine-type peptidase activity"/>
    <property type="evidence" value="ECO:0007669"/>
    <property type="project" value="UniProtKB-KW"/>
</dbReference>
<keyword evidence="1" id="KW-0690">Ribosome biogenesis</keyword>
<dbReference type="SUPFAM" id="SSF118010">
    <property type="entry name" value="TM1457-like"/>
    <property type="match status" value="1"/>
</dbReference>
<evidence type="ECO:0000256" key="5">
    <source>
        <dbReference type="ARBA" id="ARBA00044503"/>
    </source>
</evidence>
<evidence type="ECO:0000256" key="2">
    <source>
        <dbReference type="ARBA" id="ARBA00022670"/>
    </source>
</evidence>
<accession>A0A9D1LP35</accession>
<comment type="caution">
    <text evidence="7">The sequence shown here is derived from an EMBL/GenBank/DDBJ whole genome shotgun (WGS) entry which is preliminary data.</text>
</comment>
<evidence type="ECO:0000256" key="3">
    <source>
        <dbReference type="ARBA" id="ARBA00022801"/>
    </source>
</evidence>
<dbReference type="Proteomes" id="UP000824070">
    <property type="component" value="Unassembled WGS sequence"/>
</dbReference>
<reference evidence="7" key="2">
    <citation type="journal article" date="2021" name="PeerJ">
        <title>Extensive microbial diversity within the chicken gut microbiome revealed by metagenomics and culture.</title>
        <authorList>
            <person name="Gilroy R."/>
            <person name="Ravi A."/>
            <person name="Getino M."/>
            <person name="Pursley I."/>
            <person name="Horton D.L."/>
            <person name="Alikhan N.F."/>
            <person name="Baker D."/>
            <person name="Gharbi K."/>
            <person name="Hall N."/>
            <person name="Watson M."/>
            <person name="Adriaenssens E.M."/>
            <person name="Foster-Nyarko E."/>
            <person name="Jarju S."/>
            <person name="Secka A."/>
            <person name="Antonio M."/>
            <person name="Oren A."/>
            <person name="Chaudhuri R.R."/>
            <person name="La Ragione R."/>
            <person name="Hildebrand F."/>
            <person name="Pallen M.J."/>
        </authorList>
    </citation>
    <scope>NUCLEOTIDE SEQUENCE</scope>
    <source>
        <strain evidence="7">ChiGjej1B1-22543</strain>
    </source>
</reference>
<comment type="similarity">
    <text evidence="5">Belongs to the Prp family.</text>
</comment>
<dbReference type="Pfam" id="PF04327">
    <property type="entry name" value="Peptidase_Prp"/>
    <property type="match status" value="1"/>
</dbReference>
<gene>
    <name evidence="7" type="ORF">IAC52_03800</name>
</gene>
<name>A0A9D1LP35_9FIRM</name>
<keyword evidence="4" id="KW-0788">Thiol protease</keyword>